<dbReference type="Proteomes" id="UP000193118">
    <property type="component" value="Unassembled WGS sequence"/>
</dbReference>
<gene>
    <name evidence="1" type="ORF">BWD09_12800</name>
</gene>
<evidence type="ECO:0000313" key="2">
    <source>
        <dbReference type="Proteomes" id="UP000193118"/>
    </source>
</evidence>
<dbReference type="STRING" id="194197.BWD09_12800"/>
<proteinExistence type="predicted"/>
<comment type="caution">
    <text evidence="1">The sequence shown here is derived from an EMBL/GenBank/DDBJ whole genome shotgun (WGS) entry which is preliminary data.</text>
</comment>
<dbReference type="AlphaFoldDB" id="A0A1X3D1G2"/>
<dbReference type="OrthoDB" id="2218409at2"/>
<evidence type="ECO:0000313" key="1">
    <source>
        <dbReference type="EMBL" id="OSI13728.1"/>
    </source>
</evidence>
<protein>
    <submittedName>
        <fullName evidence="1">Uncharacterized protein</fullName>
    </submittedName>
</protein>
<reference evidence="2" key="1">
    <citation type="submission" date="2017-01" db="EMBL/GenBank/DDBJ databases">
        <authorList>
            <person name="Wolfgang W.J."/>
            <person name="Cole J."/>
            <person name="Wroblewski D."/>
            <person name="Mcginnis J."/>
            <person name="Musser K.A."/>
        </authorList>
    </citation>
    <scope>NUCLEOTIDE SEQUENCE [LARGE SCALE GENOMIC DNA]</scope>
    <source>
        <strain evidence="2">DSM 19151</strain>
    </source>
</reference>
<organism evidence="1 2">
    <name type="scientific">Neisseria dentiae</name>
    <dbReference type="NCBI Taxonomy" id="194197"/>
    <lineage>
        <taxon>Bacteria</taxon>
        <taxon>Pseudomonadati</taxon>
        <taxon>Pseudomonadota</taxon>
        <taxon>Betaproteobacteria</taxon>
        <taxon>Neisseriales</taxon>
        <taxon>Neisseriaceae</taxon>
        <taxon>Neisseria</taxon>
    </lineage>
</organism>
<keyword evidence="2" id="KW-1185">Reference proteome</keyword>
<dbReference type="EMBL" id="MTBO01000062">
    <property type="protein sequence ID" value="OSI13728.1"/>
    <property type="molecule type" value="Genomic_DNA"/>
</dbReference>
<name>A0A1X3D1G2_9NEIS</name>
<sequence length="140" mass="16637">MMIRNDTYTIYHDKEYRIWNNQGLGNLVSYDASDLNNGFAEYKPEKQLNPRIFVKMVSPEEVGEVYSIKPYCLYQGYEFFILREENGHYILSESHTVTGGPLIEKFDFKRVGKYEYEKAVKKEDVDLVYEKKTLMPNFFK</sequence>
<accession>A0A1X3D1G2</accession>